<dbReference type="GO" id="GO:0004820">
    <property type="term" value="F:glycine-tRNA ligase activity"/>
    <property type="evidence" value="ECO:0007669"/>
    <property type="project" value="UniProtKB-EC"/>
</dbReference>
<keyword evidence="7 10" id="KW-0648">Protein biosynthesis</keyword>
<evidence type="ECO:0000256" key="2">
    <source>
        <dbReference type="ARBA" id="ARBA00008226"/>
    </source>
</evidence>
<dbReference type="NCBIfam" id="TIGR00211">
    <property type="entry name" value="glyS"/>
    <property type="match status" value="1"/>
</dbReference>
<keyword evidence="8 10" id="KW-0030">Aminoacyl-tRNA synthetase</keyword>
<comment type="catalytic activity">
    <reaction evidence="9 10">
        <text>tRNA(Gly) + glycine + ATP = glycyl-tRNA(Gly) + AMP + diphosphate</text>
        <dbReference type="Rhea" id="RHEA:16013"/>
        <dbReference type="Rhea" id="RHEA-COMP:9664"/>
        <dbReference type="Rhea" id="RHEA-COMP:9683"/>
        <dbReference type="ChEBI" id="CHEBI:30616"/>
        <dbReference type="ChEBI" id="CHEBI:33019"/>
        <dbReference type="ChEBI" id="CHEBI:57305"/>
        <dbReference type="ChEBI" id="CHEBI:78442"/>
        <dbReference type="ChEBI" id="CHEBI:78522"/>
        <dbReference type="ChEBI" id="CHEBI:456215"/>
        <dbReference type="EC" id="6.1.1.14"/>
    </reaction>
</comment>
<dbReference type="InterPro" id="IPR008909">
    <property type="entry name" value="DALR_anticod-bd"/>
</dbReference>
<comment type="caution">
    <text evidence="12">The sequence shown here is derived from an EMBL/GenBank/DDBJ whole genome shotgun (WGS) entry which is preliminary data.</text>
</comment>
<evidence type="ECO:0000256" key="1">
    <source>
        <dbReference type="ARBA" id="ARBA00004496"/>
    </source>
</evidence>
<dbReference type="PROSITE" id="PS50861">
    <property type="entry name" value="AA_TRNA_LIGASE_II_GLYAB"/>
    <property type="match status" value="1"/>
</dbReference>
<dbReference type="Pfam" id="PF02092">
    <property type="entry name" value="tRNA_synt_2f"/>
    <property type="match status" value="1"/>
</dbReference>
<dbReference type="EC" id="6.1.1.14" evidence="10"/>
<reference evidence="12 13" key="1">
    <citation type="submission" date="2020-10" db="EMBL/GenBank/DDBJ databases">
        <authorList>
            <person name="Castelo-Branco R."/>
            <person name="Eusebio N."/>
            <person name="Adriana R."/>
            <person name="Vieira A."/>
            <person name="Brugerolle De Fraissinette N."/>
            <person name="Rezende De Castro R."/>
            <person name="Schneider M.P."/>
            <person name="Vasconcelos V."/>
            <person name="Leao P.N."/>
        </authorList>
    </citation>
    <scope>NUCLEOTIDE SEQUENCE [LARGE SCALE GENOMIC DNA]</scope>
    <source>
        <strain evidence="12 13">LEGE 00031</strain>
    </source>
</reference>
<evidence type="ECO:0000256" key="9">
    <source>
        <dbReference type="ARBA" id="ARBA00047937"/>
    </source>
</evidence>
<evidence type="ECO:0000256" key="7">
    <source>
        <dbReference type="ARBA" id="ARBA00022917"/>
    </source>
</evidence>
<dbReference type="InterPro" id="IPR006194">
    <property type="entry name" value="Gly-tRNA-synth_heterodimer"/>
</dbReference>
<name>A0ABR9VTM8_9SYNC</name>
<evidence type="ECO:0000256" key="10">
    <source>
        <dbReference type="HAMAP-Rule" id="MF_00255"/>
    </source>
</evidence>
<comment type="subcellular location">
    <subcellularLocation>
        <location evidence="1 10">Cytoplasm</location>
    </subcellularLocation>
</comment>
<gene>
    <name evidence="10 12" type="primary">glyS</name>
    <name evidence="12" type="ORF">IQ217_12860</name>
</gene>
<dbReference type="InterPro" id="IPR015944">
    <property type="entry name" value="Gly-tRNA-synth_bsu"/>
</dbReference>
<evidence type="ECO:0000256" key="6">
    <source>
        <dbReference type="ARBA" id="ARBA00022840"/>
    </source>
</evidence>
<keyword evidence="4 10" id="KW-0436">Ligase</keyword>
<feature type="domain" description="DALR anticodon binding" evidence="11">
    <location>
        <begin position="626"/>
        <end position="707"/>
    </location>
</feature>
<dbReference type="EMBL" id="JADEVV010000037">
    <property type="protein sequence ID" value="MBE9254710.1"/>
    <property type="molecule type" value="Genomic_DNA"/>
</dbReference>
<dbReference type="SUPFAM" id="SSF109604">
    <property type="entry name" value="HD-domain/PDEase-like"/>
    <property type="match status" value="1"/>
</dbReference>
<keyword evidence="3 10" id="KW-0963">Cytoplasm</keyword>
<accession>A0ABR9VTM8</accession>
<dbReference type="PANTHER" id="PTHR30075">
    <property type="entry name" value="GLYCYL-TRNA SYNTHETASE"/>
    <property type="match status" value="1"/>
</dbReference>
<keyword evidence="6 10" id="KW-0067">ATP-binding</keyword>
<evidence type="ECO:0000259" key="11">
    <source>
        <dbReference type="Pfam" id="PF05746"/>
    </source>
</evidence>
<dbReference type="RefSeq" id="WP_194020242.1">
    <property type="nucleotide sequence ID" value="NZ_JADEVV010000037.1"/>
</dbReference>
<dbReference type="HAMAP" id="MF_00255">
    <property type="entry name" value="Gly_tRNA_synth_beta"/>
    <property type="match status" value="1"/>
</dbReference>
<sequence length="722" mass="79675">MPLQTFLFEIGTEELPADFVRSAIAQWQGLIPPGLAAEFLQPGSVEIYGTPRRLAVLIKGLPECQPDRLEEIKGPPASAAFKDGQPTPAALGFAKKQGVNPEDFEVRSTPKGDFIFVNKQVQGQASRDLLPTLALGWLKTLDGRRFMRWGDGDWRFPRPIRWLVCLLDDQVLPLHIDNGSTTLVGDRLSRGHRILHPEAVSLDHGQNYLAQLKEAGVVVDPQERRAMIEQQITAQVATLEGEAIIYDDLLAEVEQLVEYPTAVLGQFDQEFLDLPREVITTVMVTHQRYFPVVDKNGQLLPHFITIANGDPSKGEIIAAGNGRVIRARLADAKFFYQADCDDSLDSYLPQLETVTFQEELGTMRDKVDRIMEMAAAIADQLGVTEQQRGEIDSTAMLCKADLVTQMVYEFPELQGIMGEKYALVSGESAAVAQGIVEHYLPRHQDDDLPQGLPGQVVGMADRLDTLVSIFGLGLLPTGSSDPFALRRAANAVINVAWAAGLEINLLELLTQGCQDFVTSHPDKTSPLPALKSFFLQRLQTLLQDEQGIDYDLVNAVLGSGETNSNDAESTLSDRLLADLQDVRERAQYLQELRDNGHLDAIYPTVNRSAKLASKGTLPMDQLDPRPVIQAPQLVQDSEKAVYQALLAIYPKAVEVQESRDYETLVNALHELAPTVADFFDGPDSVLVMAENDELRQNRLNLLGLIRNYALILGDFGAIVKGI</sequence>
<keyword evidence="5 10" id="KW-0547">Nucleotide-binding</keyword>
<comment type="subunit">
    <text evidence="10">Tetramer of two alpha and two beta subunits.</text>
</comment>
<dbReference type="PRINTS" id="PR01045">
    <property type="entry name" value="TRNASYNTHGB"/>
</dbReference>
<evidence type="ECO:0000256" key="4">
    <source>
        <dbReference type="ARBA" id="ARBA00022598"/>
    </source>
</evidence>
<evidence type="ECO:0000313" key="13">
    <source>
        <dbReference type="Proteomes" id="UP000658720"/>
    </source>
</evidence>
<dbReference type="PANTHER" id="PTHR30075:SF2">
    <property type="entry name" value="GLYCINE--TRNA LIGASE, CHLOROPLASTIC_MITOCHONDRIAL 2"/>
    <property type="match status" value="1"/>
</dbReference>
<dbReference type="Proteomes" id="UP000658720">
    <property type="component" value="Unassembled WGS sequence"/>
</dbReference>
<evidence type="ECO:0000313" key="12">
    <source>
        <dbReference type="EMBL" id="MBE9254710.1"/>
    </source>
</evidence>
<organism evidence="12 13">
    <name type="scientific">Synechocystis salina LEGE 00031</name>
    <dbReference type="NCBI Taxonomy" id="1828736"/>
    <lineage>
        <taxon>Bacteria</taxon>
        <taxon>Bacillati</taxon>
        <taxon>Cyanobacteriota</taxon>
        <taxon>Cyanophyceae</taxon>
        <taxon>Synechococcales</taxon>
        <taxon>Merismopediaceae</taxon>
        <taxon>Synechocystis</taxon>
    </lineage>
</organism>
<evidence type="ECO:0000256" key="8">
    <source>
        <dbReference type="ARBA" id="ARBA00023146"/>
    </source>
</evidence>
<proteinExistence type="inferred from homology"/>
<evidence type="ECO:0000256" key="5">
    <source>
        <dbReference type="ARBA" id="ARBA00022741"/>
    </source>
</evidence>
<evidence type="ECO:0000256" key="3">
    <source>
        <dbReference type="ARBA" id="ARBA00022490"/>
    </source>
</evidence>
<protein>
    <recommendedName>
        <fullName evidence="10">Glycine--tRNA ligase beta subunit</fullName>
        <ecNumber evidence="10">6.1.1.14</ecNumber>
    </recommendedName>
    <alternativeName>
        <fullName evidence="10">Glycyl-tRNA synthetase beta subunit</fullName>
        <shortName evidence="10">GlyRS</shortName>
    </alternativeName>
</protein>
<keyword evidence="13" id="KW-1185">Reference proteome</keyword>
<dbReference type="Pfam" id="PF05746">
    <property type="entry name" value="DALR_1"/>
    <property type="match status" value="1"/>
</dbReference>
<comment type="similarity">
    <text evidence="2 10">Belongs to the class-II aminoacyl-tRNA synthetase family.</text>
</comment>